<gene>
    <name evidence="3" type="ORF">GCM10009838_51620</name>
</gene>
<dbReference type="SUPFAM" id="SSF53067">
    <property type="entry name" value="Actin-like ATPase domain"/>
    <property type="match status" value="1"/>
</dbReference>
<dbReference type="Pfam" id="PF00480">
    <property type="entry name" value="ROK"/>
    <property type="match status" value="1"/>
</dbReference>
<evidence type="ECO:0000313" key="4">
    <source>
        <dbReference type="Proteomes" id="UP001499854"/>
    </source>
</evidence>
<dbReference type="Gene3D" id="1.10.10.10">
    <property type="entry name" value="Winged helix-like DNA-binding domain superfamily/Winged helix DNA-binding domain"/>
    <property type="match status" value="1"/>
</dbReference>
<proteinExistence type="inferred from homology"/>
<dbReference type="InterPro" id="IPR049874">
    <property type="entry name" value="ROK_cs"/>
</dbReference>
<dbReference type="PANTHER" id="PTHR18964:SF149">
    <property type="entry name" value="BIFUNCTIONAL UDP-N-ACETYLGLUCOSAMINE 2-EPIMERASE_N-ACETYLMANNOSAMINE KINASE"/>
    <property type="match status" value="1"/>
</dbReference>
<reference evidence="3 4" key="1">
    <citation type="journal article" date="2019" name="Int. J. Syst. Evol. Microbiol.">
        <title>The Global Catalogue of Microorganisms (GCM) 10K type strain sequencing project: providing services to taxonomists for standard genome sequencing and annotation.</title>
        <authorList>
            <consortium name="The Broad Institute Genomics Platform"/>
            <consortium name="The Broad Institute Genome Sequencing Center for Infectious Disease"/>
            <person name="Wu L."/>
            <person name="Ma J."/>
        </authorList>
    </citation>
    <scope>NUCLEOTIDE SEQUENCE [LARGE SCALE GENOMIC DNA]</scope>
    <source>
        <strain evidence="3 4">JCM 16013</strain>
    </source>
</reference>
<protein>
    <submittedName>
        <fullName evidence="3">ROK family transcriptional regulator</fullName>
    </submittedName>
</protein>
<dbReference type="Pfam" id="PF13412">
    <property type="entry name" value="HTH_24"/>
    <property type="match status" value="1"/>
</dbReference>
<evidence type="ECO:0000313" key="3">
    <source>
        <dbReference type="EMBL" id="GAA1983542.1"/>
    </source>
</evidence>
<dbReference type="InterPro" id="IPR000600">
    <property type="entry name" value="ROK"/>
</dbReference>
<evidence type="ECO:0000256" key="2">
    <source>
        <dbReference type="SAM" id="MobiDB-lite"/>
    </source>
</evidence>
<dbReference type="PROSITE" id="PS01125">
    <property type="entry name" value="ROK"/>
    <property type="match status" value="1"/>
</dbReference>
<dbReference type="RefSeq" id="WP_344659689.1">
    <property type="nucleotide sequence ID" value="NZ_BAAAQM010000031.1"/>
</dbReference>
<feature type="region of interest" description="Disordered" evidence="2">
    <location>
        <begin position="22"/>
        <end position="43"/>
    </location>
</feature>
<accession>A0ABN2SCZ7</accession>
<comment type="similarity">
    <text evidence="1">Belongs to the ROK (NagC/XylR) family.</text>
</comment>
<dbReference type="PANTHER" id="PTHR18964">
    <property type="entry name" value="ROK (REPRESSOR, ORF, KINASE) FAMILY"/>
    <property type="match status" value="1"/>
</dbReference>
<organism evidence="3 4">
    <name type="scientific">Catenulispora subtropica</name>
    <dbReference type="NCBI Taxonomy" id="450798"/>
    <lineage>
        <taxon>Bacteria</taxon>
        <taxon>Bacillati</taxon>
        <taxon>Actinomycetota</taxon>
        <taxon>Actinomycetes</taxon>
        <taxon>Catenulisporales</taxon>
        <taxon>Catenulisporaceae</taxon>
        <taxon>Catenulispora</taxon>
    </lineage>
</organism>
<dbReference type="SUPFAM" id="SSF46785">
    <property type="entry name" value="Winged helix' DNA-binding domain"/>
    <property type="match status" value="1"/>
</dbReference>
<dbReference type="Proteomes" id="UP001499854">
    <property type="component" value="Unassembled WGS sequence"/>
</dbReference>
<evidence type="ECO:0000256" key="1">
    <source>
        <dbReference type="ARBA" id="ARBA00006479"/>
    </source>
</evidence>
<dbReference type="InterPro" id="IPR036388">
    <property type="entry name" value="WH-like_DNA-bd_sf"/>
</dbReference>
<name>A0ABN2SCZ7_9ACTN</name>
<dbReference type="InterPro" id="IPR036390">
    <property type="entry name" value="WH_DNA-bd_sf"/>
</dbReference>
<dbReference type="Gene3D" id="3.30.420.40">
    <property type="match status" value="2"/>
</dbReference>
<sequence length="435" mass="44777">MEPTPRAVTATRGHRGLFQAMPERRSLPERTKARTQDSRQHNRSLVLATLYQDGPMTRPELSRATGLTAPTISALVADLEQDGLVADIGPREGTRLGKPAGLVRLEDGAATIVALDLSHSDRFTGAVLDLRGTVLDRAEVEIGDAVGPEADALVHRLAAELVGKAPRRVLGIGVGTPGLVDDQGVVRQAAHLEWTDLPMAADLAGRFGVPARVGNDINLAALAVRHFREVRALNLMVVSIEHGVGAGLVVGGELVEGEQYAAGEIGHVTVEEDGEPCVCGRRGCLDPLIDAGNLRRRLAAVATATATATAAEAASSVRAANDAAGNDAAAATAAAGNDADADLDRHRDEVLAAAGRALGVVLAPIVSVLNLNDVVLAGPAELVDGPFLDAVRRTVAARTLAPISASVAIRSTAGDPDLVLLGAAGLVLASELGVL</sequence>
<dbReference type="InterPro" id="IPR043129">
    <property type="entry name" value="ATPase_NBD"/>
</dbReference>
<comment type="caution">
    <text evidence="3">The sequence shown here is derived from an EMBL/GenBank/DDBJ whole genome shotgun (WGS) entry which is preliminary data.</text>
</comment>
<feature type="compositionally biased region" description="Basic and acidic residues" evidence="2">
    <location>
        <begin position="22"/>
        <end position="40"/>
    </location>
</feature>
<dbReference type="EMBL" id="BAAAQM010000031">
    <property type="protein sequence ID" value="GAA1983542.1"/>
    <property type="molecule type" value="Genomic_DNA"/>
</dbReference>
<keyword evidence="4" id="KW-1185">Reference proteome</keyword>